<sequence>MSCKTFLNDWPMEPEFCYGNSSCVRTVYPVAVRITLYFVLGSAVVLTVLGNLLVIVAISHFKQLHTPTNYLTLSLAMSDLLLGVLVMFPGMIRSVETCWYFGEMLCKLFISSDVLLCTASILNLSFISIDRYYAVCHPMLYPRKITVHTAVIMILVTWCVSAVVGFGMIFLELNILGIEEFYYNNVPCDGGCVLFQSGVSSTVSSILSFYLPGVIMMGIYLKIYMVAQRHVRTIGVQNTSSSKVDKHQRKATKTLAIIMGVFLSFWTPFFICNIIDPFIGYSVPPILFDTLVWLGYLNSTINPLVYAFFYSWFRKAFQIIVYGSIFRSDMSDTKLFAE</sequence>
<evidence type="ECO:0000256" key="9">
    <source>
        <dbReference type="ARBA" id="ARBA00023157"/>
    </source>
</evidence>
<evidence type="ECO:0000256" key="14">
    <source>
        <dbReference type="RuleBase" id="RU000688"/>
    </source>
</evidence>
<feature type="transmembrane region" description="Helical" evidence="15">
    <location>
        <begin position="34"/>
        <end position="58"/>
    </location>
</feature>
<dbReference type="FunFam" id="1.20.1070.10:FF:000030">
    <property type="entry name" value="trace amine-associated receptor 1"/>
    <property type="match status" value="1"/>
</dbReference>
<evidence type="ECO:0000256" key="8">
    <source>
        <dbReference type="ARBA" id="ARBA00023136"/>
    </source>
</evidence>
<dbReference type="GO" id="GO:0001594">
    <property type="term" value="F:trace-amine receptor activity"/>
    <property type="evidence" value="ECO:0007669"/>
    <property type="project" value="InterPro"/>
</dbReference>
<reference evidence="17" key="2">
    <citation type="submission" date="2025-09" db="UniProtKB">
        <authorList>
            <consortium name="Ensembl"/>
        </authorList>
    </citation>
    <scope>IDENTIFICATION</scope>
</reference>
<dbReference type="InterPro" id="IPR009132">
    <property type="entry name" value="TAAR_fam"/>
</dbReference>
<dbReference type="InterPro" id="IPR050569">
    <property type="entry name" value="TAAR"/>
</dbReference>
<evidence type="ECO:0000256" key="5">
    <source>
        <dbReference type="ARBA" id="ARBA00022824"/>
    </source>
</evidence>
<dbReference type="Pfam" id="PF00001">
    <property type="entry name" value="7tm_1"/>
    <property type="match status" value="1"/>
</dbReference>
<feature type="transmembrane region" description="Helical" evidence="15">
    <location>
        <begin position="150"/>
        <end position="171"/>
    </location>
</feature>
<feature type="transmembrane region" description="Helical" evidence="15">
    <location>
        <begin position="255"/>
        <end position="279"/>
    </location>
</feature>
<gene>
    <name evidence="17" type="primary">LOC115561560</name>
</gene>
<dbReference type="Gene3D" id="1.20.1070.10">
    <property type="entry name" value="Rhodopsin 7-helix transmembrane proteins"/>
    <property type="match status" value="1"/>
</dbReference>
<evidence type="ECO:0000256" key="7">
    <source>
        <dbReference type="ARBA" id="ARBA00023040"/>
    </source>
</evidence>
<keyword evidence="7 14" id="KW-0297">G-protein coupled receptor</keyword>
<feature type="transmembrane region" description="Helical" evidence="15">
    <location>
        <begin position="203"/>
        <end position="223"/>
    </location>
</feature>
<dbReference type="Proteomes" id="UP000694546">
    <property type="component" value="Chromosome 16"/>
</dbReference>
<keyword evidence="5" id="KW-0256">Endoplasmic reticulum</keyword>
<dbReference type="SUPFAM" id="SSF81321">
    <property type="entry name" value="Family A G protein-coupled receptor-like"/>
    <property type="match status" value="1"/>
</dbReference>
<protein>
    <recommendedName>
        <fullName evidence="13">Trace amine-associated receptor 1</fullName>
    </recommendedName>
</protein>
<feature type="transmembrane region" description="Helical" evidence="15">
    <location>
        <begin position="291"/>
        <end position="313"/>
    </location>
</feature>
<name>A0A8C5ATE2_GADMO</name>
<keyword evidence="9" id="KW-1015">Disulfide bond</keyword>
<dbReference type="CDD" id="cd15314">
    <property type="entry name" value="7tmA_TAAR1"/>
    <property type="match status" value="1"/>
</dbReference>
<dbReference type="Ensembl" id="ENSGMOT00000074058.1">
    <property type="protein sequence ID" value="ENSGMOP00000036625.1"/>
    <property type="gene ID" value="ENSGMOG00000035327.1"/>
</dbReference>
<feature type="transmembrane region" description="Helical" evidence="15">
    <location>
        <begin position="108"/>
        <end position="129"/>
    </location>
</feature>
<dbReference type="GO" id="GO:0005886">
    <property type="term" value="C:plasma membrane"/>
    <property type="evidence" value="ECO:0007669"/>
    <property type="project" value="UniProtKB-SubCell"/>
</dbReference>
<evidence type="ECO:0000256" key="4">
    <source>
        <dbReference type="ARBA" id="ARBA00022692"/>
    </source>
</evidence>
<evidence type="ECO:0000256" key="3">
    <source>
        <dbReference type="ARBA" id="ARBA00022475"/>
    </source>
</evidence>
<dbReference type="PANTHER" id="PTHR24249">
    <property type="entry name" value="HISTAMINE RECEPTOR-RELATED G-PROTEIN COUPLED RECEPTOR"/>
    <property type="match status" value="1"/>
</dbReference>
<comment type="subcellular location">
    <subcellularLocation>
        <location evidence="2">Cell membrane</location>
        <topology evidence="2">Multi-pass membrane protein</topology>
    </subcellularLocation>
    <subcellularLocation>
        <location evidence="1">Endoplasmic reticulum membrane</location>
        <topology evidence="1">Multi-pass membrane protein</topology>
    </subcellularLocation>
</comment>
<keyword evidence="10 14" id="KW-0675">Receptor</keyword>
<dbReference type="PRINTS" id="PR00237">
    <property type="entry name" value="GPCRRHODOPSN"/>
</dbReference>
<dbReference type="AlphaFoldDB" id="A0A8C5ATE2"/>
<dbReference type="InterPro" id="IPR000276">
    <property type="entry name" value="GPCR_Rhodpsn"/>
</dbReference>
<evidence type="ECO:0000256" key="1">
    <source>
        <dbReference type="ARBA" id="ARBA00004477"/>
    </source>
</evidence>
<keyword evidence="11" id="KW-0325">Glycoprotein</keyword>
<keyword evidence="8 15" id="KW-0472">Membrane</keyword>
<evidence type="ECO:0000256" key="13">
    <source>
        <dbReference type="ARBA" id="ARBA00039439"/>
    </source>
</evidence>
<reference evidence="17" key="1">
    <citation type="submission" date="2025-08" db="UniProtKB">
        <authorList>
            <consortium name="Ensembl"/>
        </authorList>
    </citation>
    <scope>IDENTIFICATION</scope>
</reference>
<keyword evidence="18" id="KW-1185">Reference proteome</keyword>
<keyword evidence="4 14" id="KW-0812">Transmembrane</keyword>
<dbReference type="PROSITE" id="PS00237">
    <property type="entry name" value="G_PROTEIN_RECEP_F1_1"/>
    <property type="match status" value="1"/>
</dbReference>
<feature type="domain" description="G-protein coupled receptors family 1 profile" evidence="16">
    <location>
        <begin position="50"/>
        <end position="306"/>
    </location>
</feature>
<dbReference type="InterPro" id="IPR017452">
    <property type="entry name" value="GPCR_Rhodpsn_7TM"/>
</dbReference>
<evidence type="ECO:0000313" key="18">
    <source>
        <dbReference type="Proteomes" id="UP000694546"/>
    </source>
</evidence>
<evidence type="ECO:0000256" key="10">
    <source>
        <dbReference type="ARBA" id="ARBA00023170"/>
    </source>
</evidence>
<keyword evidence="3" id="KW-1003">Cell membrane</keyword>
<dbReference type="PRINTS" id="PR01831">
    <property type="entry name" value="TRACEAMINE1R"/>
</dbReference>
<organism evidence="17 18">
    <name type="scientific">Gadus morhua</name>
    <name type="common">Atlantic cod</name>
    <dbReference type="NCBI Taxonomy" id="8049"/>
    <lineage>
        <taxon>Eukaryota</taxon>
        <taxon>Metazoa</taxon>
        <taxon>Chordata</taxon>
        <taxon>Craniata</taxon>
        <taxon>Vertebrata</taxon>
        <taxon>Euteleostomi</taxon>
        <taxon>Actinopterygii</taxon>
        <taxon>Neopterygii</taxon>
        <taxon>Teleostei</taxon>
        <taxon>Neoteleostei</taxon>
        <taxon>Acanthomorphata</taxon>
        <taxon>Zeiogadaria</taxon>
        <taxon>Gadariae</taxon>
        <taxon>Gadiformes</taxon>
        <taxon>Gadoidei</taxon>
        <taxon>Gadidae</taxon>
        <taxon>Gadus</taxon>
    </lineage>
</organism>
<comment type="similarity">
    <text evidence="14">Belongs to the G-protein coupled receptor 1 family.</text>
</comment>
<keyword evidence="12 14" id="KW-0807">Transducer</keyword>
<accession>A0A8C5ATE2</accession>
<evidence type="ECO:0000259" key="16">
    <source>
        <dbReference type="PROSITE" id="PS50262"/>
    </source>
</evidence>
<keyword evidence="6 15" id="KW-1133">Transmembrane helix</keyword>
<feature type="transmembrane region" description="Helical" evidence="15">
    <location>
        <begin position="70"/>
        <end position="88"/>
    </location>
</feature>
<dbReference type="GO" id="GO:0005789">
    <property type="term" value="C:endoplasmic reticulum membrane"/>
    <property type="evidence" value="ECO:0007669"/>
    <property type="project" value="UniProtKB-SubCell"/>
</dbReference>
<dbReference type="PROSITE" id="PS50262">
    <property type="entry name" value="G_PROTEIN_RECEP_F1_2"/>
    <property type="match status" value="1"/>
</dbReference>
<evidence type="ECO:0000256" key="11">
    <source>
        <dbReference type="ARBA" id="ARBA00023180"/>
    </source>
</evidence>
<evidence type="ECO:0000256" key="2">
    <source>
        <dbReference type="ARBA" id="ARBA00004651"/>
    </source>
</evidence>
<evidence type="ECO:0000256" key="15">
    <source>
        <dbReference type="SAM" id="Phobius"/>
    </source>
</evidence>
<dbReference type="InterPro" id="IPR009133">
    <property type="entry name" value="TAAR1"/>
</dbReference>
<dbReference type="PRINTS" id="PR01830">
    <property type="entry name" value="TRACEAMINER"/>
</dbReference>
<evidence type="ECO:0000313" key="17">
    <source>
        <dbReference type="Ensembl" id="ENSGMOP00000036625.1"/>
    </source>
</evidence>
<dbReference type="GeneTree" id="ENSGT00950000182934"/>
<evidence type="ECO:0000256" key="12">
    <source>
        <dbReference type="ARBA" id="ARBA00023224"/>
    </source>
</evidence>
<evidence type="ECO:0000256" key="6">
    <source>
        <dbReference type="ARBA" id="ARBA00022989"/>
    </source>
</evidence>
<dbReference type="SMART" id="SM01381">
    <property type="entry name" value="7TM_GPCR_Srsx"/>
    <property type="match status" value="1"/>
</dbReference>
<dbReference type="OMA" id="ENIACEG"/>
<dbReference type="PANTHER" id="PTHR24249:SF415">
    <property type="entry name" value="TRACE AMINE-ASSOCIATED RECEPTOR 1"/>
    <property type="match status" value="1"/>
</dbReference>
<proteinExistence type="inferred from homology"/>